<evidence type="ECO:0000313" key="3">
    <source>
        <dbReference type="Proteomes" id="UP000471633"/>
    </source>
</evidence>
<dbReference type="RefSeq" id="XP_051068410.1">
    <property type="nucleotide sequence ID" value="XM_051208126.1"/>
</dbReference>
<sequence length="148" mass="17053">MNHINYHSYSPHFIKKSKETDVTLKSGKINRFSSQFYSDIPRTSIYVSQDLYFLHYNSKDVEIIENVRRGIIQGLKTLRKKCKTGPFSTGNHMLKNTSDLLTKKSKTRRNSRKSSSGHSKNQRNSTSELDECLSMEEKSTRSKSPITS</sequence>
<reference evidence="2" key="3">
    <citation type="submission" date="2021-06" db="EMBL/GenBank/DDBJ databases">
        <title>Chromosome-level genome assembly for S. haematobium.</title>
        <authorList>
            <person name="Stroehlein A.J."/>
        </authorList>
    </citation>
    <scope>NUCLEOTIDE SEQUENCE</scope>
</reference>
<feature type="compositionally biased region" description="Basic residues" evidence="1">
    <location>
        <begin position="103"/>
        <end position="112"/>
    </location>
</feature>
<evidence type="ECO:0000256" key="1">
    <source>
        <dbReference type="SAM" id="MobiDB-lite"/>
    </source>
</evidence>
<protein>
    <submittedName>
        <fullName evidence="2">Uncharacterized protein</fullName>
    </submittedName>
</protein>
<name>A0A922LIX7_SCHHA</name>
<keyword evidence="3" id="KW-1185">Reference proteome</keyword>
<organism evidence="2 3">
    <name type="scientific">Schistosoma haematobium</name>
    <name type="common">Blood fluke</name>
    <dbReference type="NCBI Taxonomy" id="6185"/>
    <lineage>
        <taxon>Eukaryota</taxon>
        <taxon>Metazoa</taxon>
        <taxon>Spiralia</taxon>
        <taxon>Lophotrochozoa</taxon>
        <taxon>Platyhelminthes</taxon>
        <taxon>Trematoda</taxon>
        <taxon>Digenea</taxon>
        <taxon>Strigeidida</taxon>
        <taxon>Schistosomatoidea</taxon>
        <taxon>Schistosomatidae</taxon>
        <taxon>Schistosoma</taxon>
    </lineage>
</organism>
<proteinExistence type="predicted"/>
<evidence type="ECO:0000313" key="2">
    <source>
        <dbReference type="EMBL" id="KAH9585848.1"/>
    </source>
</evidence>
<feature type="region of interest" description="Disordered" evidence="1">
    <location>
        <begin position="84"/>
        <end position="148"/>
    </location>
</feature>
<reference evidence="2" key="1">
    <citation type="journal article" date="2012" name="Nat. Genet.">
        <title>Whole-genome sequence of Schistosoma haematobium.</title>
        <authorList>
            <person name="Young N.D."/>
            <person name="Jex A.R."/>
            <person name="Li B."/>
            <person name="Liu S."/>
            <person name="Yang L."/>
            <person name="Xiong Z."/>
            <person name="Li Y."/>
            <person name="Cantacessi C."/>
            <person name="Hall R.S."/>
            <person name="Xu X."/>
            <person name="Chen F."/>
            <person name="Wu X."/>
            <person name="Zerlotini A."/>
            <person name="Oliveira G."/>
            <person name="Hofmann A."/>
            <person name="Zhang G."/>
            <person name="Fang X."/>
            <person name="Kang Y."/>
            <person name="Campbell B.E."/>
            <person name="Loukas A."/>
            <person name="Ranganathan S."/>
            <person name="Rollinson D."/>
            <person name="Rinaldi G."/>
            <person name="Brindley P.J."/>
            <person name="Yang H."/>
            <person name="Wang J."/>
            <person name="Wang J."/>
            <person name="Gasser R.B."/>
        </authorList>
    </citation>
    <scope>NUCLEOTIDE SEQUENCE</scope>
</reference>
<gene>
    <name evidence="2" type="ORF">MS3_00000310</name>
</gene>
<dbReference type="KEGG" id="shx:MS3_00000310"/>
<comment type="caution">
    <text evidence="2">The sequence shown here is derived from an EMBL/GenBank/DDBJ whole genome shotgun (WGS) entry which is preliminary data.</text>
</comment>
<dbReference type="OrthoDB" id="6250225at2759"/>
<reference evidence="2" key="2">
    <citation type="journal article" date="2019" name="Gigascience">
        <title>High-quality Schistosoma haematobium genome achieved by single-molecule and long-range sequencing.</title>
        <authorList>
            <person name="Stroehlein A.J."/>
            <person name="Korhonen P.K."/>
            <person name="Chong T.M."/>
            <person name="Lim Y.L."/>
            <person name="Chan K.G."/>
            <person name="Webster B."/>
            <person name="Rollinson D."/>
            <person name="Brindley P.J."/>
            <person name="Gasser R.B."/>
            <person name="Young N.D."/>
        </authorList>
    </citation>
    <scope>NUCLEOTIDE SEQUENCE</scope>
</reference>
<dbReference type="CTD" id="75576308"/>
<dbReference type="AlphaFoldDB" id="A0A922LIX7"/>
<dbReference type="GeneID" id="75576308"/>
<dbReference type="Proteomes" id="UP000471633">
    <property type="component" value="Unassembled WGS sequence"/>
</dbReference>
<reference evidence="2" key="4">
    <citation type="journal article" date="2022" name="PLoS Pathog.">
        <title>Chromosome-level genome of Schistosoma haematobium underpins genome-wide explorations of molecular variation.</title>
        <authorList>
            <person name="Stroehlein A.J."/>
            <person name="Korhonen P.K."/>
            <person name="Lee V.V."/>
            <person name="Ralph S.A."/>
            <person name="Mentink-Kane M."/>
            <person name="You H."/>
            <person name="McManus D.P."/>
            <person name="Tchuente L.T."/>
            <person name="Stothard J.R."/>
            <person name="Kaur P."/>
            <person name="Dudchenko O."/>
            <person name="Aiden E.L."/>
            <person name="Yang B."/>
            <person name="Yang H."/>
            <person name="Emery A.M."/>
            <person name="Webster B.L."/>
            <person name="Brindley P.J."/>
            <person name="Rollinson D."/>
            <person name="Chang B.C.H."/>
            <person name="Gasser R.B."/>
            <person name="Young N.D."/>
        </authorList>
    </citation>
    <scope>NUCLEOTIDE SEQUENCE</scope>
</reference>
<feature type="compositionally biased region" description="Polar residues" evidence="1">
    <location>
        <begin position="117"/>
        <end position="127"/>
    </location>
</feature>
<feature type="compositionally biased region" description="Polar residues" evidence="1">
    <location>
        <begin position="86"/>
        <end position="100"/>
    </location>
</feature>
<accession>A0A922LIX7</accession>
<dbReference type="EMBL" id="AMPZ03000004">
    <property type="protein sequence ID" value="KAH9585848.1"/>
    <property type="molecule type" value="Genomic_DNA"/>
</dbReference>